<dbReference type="GO" id="GO:0004180">
    <property type="term" value="F:carboxypeptidase activity"/>
    <property type="evidence" value="ECO:0007669"/>
    <property type="project" value="UniProtKB-KW"/>
</dbReference>
<proteinExistence type="predicted"/>
<evidence type="ECO:0000313" key="3">
    <source>
        <dbReference type="Proteomes" id="UP001194729"/>
    </source>
</evidence>
<keyword evidence="3" id="KW-1185">Reference proteome</keyword>
<keyword evidence="2" id="KW-0378">Hydrolase</keyword>
<sequence length="699" mass="79669">AFEPLGSNAALLLAYHLAAGQGAEMDELLNNTVILFDPCFNPDGLQRFAGWVNQHKSKNVNPDSYDREYSEAWPGGRTNHYWFDMNRDWLPIQLPESQARIETFHNWMPNILTDHHEMGTNATFFFQPGIPSRTHPLTPAMNQQLTRKIGDFHAAELDKIGSLYYTEESYDDFYYGKGSTFPDVNGSIGILFEQASSRGHAQNSENGVLTFPFTIRNQFTAGISTLKAAVSMRQEILDYHKKFYADARKENNSGAIIFGDYTDAGRTDALADILMRHKIEMRSLKNDVTKNGKTYKKDYAYIVPKNQKNSRMIKAMFEKRTTFQDSLFYDISAWTFPLAFDMDYDENASLNDAMDELAYKNGIGKINSSDYAYLMPWNEYKTPKILNILLSEGIRAKVAMKEFTIEGKDYDYGTILIPVQNQKWDASEFTDRLGDIAIHEGISFYGVQSGLTKGIDLGSRQFRALTLPKVALLIGDGVNPYDAGEIWHLLDQRYDMMVTKIDVNDINRKDLSRYNTIIVPATYGSPENEVVDQLKEWTRAGGTLIGYRSALRWMSSSKLLPLTFKSIDNPANNITFEQRSGFYGAQNIGGAIFETQLDRSHPIAFGFKDDQLPMFRNTRLFVEPHSDSFRNPIRYTDNPLMSGYISDLNLEALKNTVPFQHNNYGRGDVIGFTDNTQFRAFWYGTNKLLMNAIFFAEEM</sequence>
<dbReference type="Pfam" id="PF00246">
    <property type="entry name" value="Peptidase_M14"/>
    <property type="match status" value="1"/>
</dbReference>
<organism evidence="2 3">
    <name type="scientific">Nonlabens mediterrranea</name>
    <dbReference type="NCBI Taxonomy" id="1419947"/>
    <lineage>
        <taxon>Bacteria</taxon>
        <taxon>Pseudomonadati</taxon>
        <taxon>Bacteroidota</taxon>
        <taxon>Flavobacteriia</taxon>
        <taxon>Flavobacteriales</taxon>
        <taxon>Flavobacteriaceae</taxon>
        <taxon>Nonlabens</taxon>
    </lineage>
</organism>
<keyword evidence="2" id="KW-0645">Protease</keyword>
<comment type="caution">
    <text evidence="2">The sequence shown here is derived from an EMBL/GenBank/DDBJ whole genome shotgun (WGS) entry which is preliminary data.</text>
</comment>
<dbReference type="InterPro" id="IPR000834">
    <property type="entry name" value="Peptidase_M14"/>
</dbReference>
<dbReference type="InterPro" id="IPR029062">
    <property type="entry name" value="Class_I_gatase-like"/>
</dbReference>
<feature type="non-terminal residue" evidence="2">
    <location>
        <position position="1"/>
    </location>
</feature>
<keyword evidence="2" id="KW-0121">Carboxypeptidase</keyword>
<reference evidence="2 3" key="1">
    <citation type="submission" date="2020-11" db="EMBL/GenBank/DDBJ databases">
        <title>P. mediterranea TC4 genome.</title>
        <authorList>
            <person name="Molmeret M."/>
        </authorList>
    </citation>
    <scope>NUCLEOTIDE SEQUENCE [LARGE SCALE GENOMIC DNA]</scope>
    <source>
        <strain evidence="2 3">TC4</strain>
    </source>
</reference>
<protein>
    <submittedName>
        <fullName evidence="2">Zinc carboxypeptidase</fullName>
    </submittedName>
</protein>
<feature type="domain" description="Peptidase M14" evidence="1">
    <location>
        <begin position="3"/>
        <end position="156"/>
    </location>
</feature>
<accession>A0ABS0A5F8</accession>
<dbReference type="EMBL" id="JADKYU010000502">
    <property type="protein sequence ID" value="MBF4984607.1"/>
    <property type="molecule type" value="Genomic_DNA"/>
</dbReference>
<name>A0ABS0A5F8_9FLAO</name>
<dbReference type="Gene3D" id="3.40.630.10">
    <property type="entry name" value="Zn peptidases"/>
    <property type="match status" value="1"/>
</dbReference>
<dbReference type="CDD" id="cd03143">
    <property type="entry name" value="A4_beta-galactosidase_middle_domain"/>
    <property type="match status" value="1"/>
</dbReference>
<dbReference type="Proteomes" id="UP001194729">
    <property type="component" value="Unassembled WGS sequence"/>
</dbReference>
<dbReference type="SUPFAM" id="SSF52317">
    <property type="entry name" value="Class I glutamine amidotransferase-like"/>
    <property type="match status" value="1"/>
</dbReference>
<evidence type="ECO:0000259" key="1">
    <source>
        <dbReference type="Pfam" id="PF00246"/>
    </source>
</evidence>
<dbReference type="SUPFAM" id="SSF53187">
    <property type="entry name" value="Zn-dependent exopeptidases"/>
    <property type="match status" value="1"/>
</dbReference>
<gene>
    <name evidence="2" type="ORF">FNJ87_09800</name>
</gene>
<evidence type="ECO:0000313" key="2">
    <source>
        <dbReference type="EMBL" id="MBF4984607.1"/>
    </source>
</evidence>